<organism evidence="2">
    <name type="scientific">Tanacetum cinerariifolium</name>
    <name type="common">Dalmatian daisy</name>
    <name type="synonym">Chrysanthemum cinerariifolium</name>
    <dbReference type="NCBI Taxonomy" id="118510"/>
    <lineage>
        <taxon>Eukaryota</taxon>
        <taxon>Viridiplantae</taxon>
        <taxon>Streptophyta</taxon>
        <taxon>Embryophyta</taxon>
        <taxon>Tracheophyta</taxon>
        <taxon>Spermatophyta</taxon>
        <taxon>Magnoliopsida</taxon>
        <taxon>eudicotyledons</taxon>
        <taxon>Gunneridae</taxon>
        <taxon>Pentapetalae</taxon>
        <taxon>asterids</taxon>
        <taxon>campanulids</taxon>
        <taxon>Asterales</taxon>
        <taxon>Asteraceae</taxon>
        <taxon>Asteroideae</taxon>
        <taxon>Anthemideae</taxon>
        <taxon>Anthemidinae</taxon>
        <taxon>Tanacetum</taxon>
    </lineage>
</organism>
<gene>
    <name evidence="2" type="ORF">Tci_587910</name>
</gene>
<reference evidence="2" key="1">
    <citation type="journal article" date="2019" name="Sci. Rep.">
        <title>Draft genome of Tanacetum cinerariifolium, the natural source of mosquito coil.</title>
        <authorList>
            <person name="Yamashiro T."/>
            <person name="Shiraishi A."/>
            <person name="Satake H."/>
            <person name="Nakayama K."/>
        </authorList>
    </citation>
    <scope>NUCLEOTIDE SEQUENCE</scope>
</reference>
<evidence type="ECO:0000256" key="1">
    <source>
        <dbReference type="SAM" id="Coils"/>
    </source>
</evidence>
<dbReference type="EMBL" id="BKCJ010378147">
    <property type="protein sequence ID" value="GFA15938.1"/>
    <property type="molecule type" value="Genomic_DNA"/>
</dbReference>
<protein>
    <submittedName>
        <fullName evidence="2">Uncharacterized protein</fullName>
    </submittedName>
</protein>
<feature type="coiled-coil region" evidence="1">
    <location>
        <begin position="58"/>
        <end position="113"/>
    </location>
</feature>
<keyword evidence="1" id="KW-0175">Coiled coil</keyword>
<feature type="non-terminal residue" evidence="2">
    <location>
        <position position="1"/>
    </location>
</feature>
<proteinExistence type="predicted"/>
<sequence>VCANWELRNDLRVCTFRACKELVSHLATPTEDAFLESLSNAELICRAYQTLGQSVVAHRELLKRHEELNHHYVDLRNRNDAQLEELDPLRPSLQRTTQENEDLNQRLTLLDSVHSECPSREKELLERVKDLEREG</sequence>
<accession>A0A699J851</accession>
<dbReference type="AlphaFoldDB" id="A0A699J851"/>
<name>A0A699J851_TANCI</name>
<evidence type="ECO:0000313" key="2">
    <source>
        <dbReference type="EMBL" id="GFA15938.1"/>
    </source>
</evidence>
<comment type="caution">
    <text evidence="2">The sequence shown here is derived from an EMBL/GenBank/DDBJ whole genome shotgun (WGS) entry which is preliminary data.</text>
</comment>